<protein>
    <recommendedName>
        <fullName evidence="4">HAT C-terminal dimerisation domain-containing protein</fullName>
    </recommendedName>
</protein>
<dbReference type="AlphaFoldDB" id="G0VBJ2"/>
<reference key="2">
    <citation type="submission" date="2011-08" db="EMBL/GenBank/DDBJ databases">
        <title>Genome sequence of Naumovozyma castellii.</title>
        <authorList>
            <person name="Gordon J.L."/>
            <person name="Armisen D."/>
            <person name="Proux-Wera E."/>
            <person name="OhEigeartaigh S.S."/>
            <person name="Byrne K.P."/>
            <person name="Wolfe K.H."/>
        </authorList>
    </citation>
    <scope>NUCLEOTIDE SEQUENCE</scope>
    <source>
        <strain>Type strain:CBS 4309</strain>
    </source>
</reference>
<dbReference type="SUPFAM" id="SSF53098">
    <property type="entry name" value="Ribonuclease H-like"/>
    <property type="match status" value="1"/>
</dbReference>
<evidence type="ECO:0000313" key="3">
    <source>
        <dbReference type="Proteomes" id="UP000001640"/>
    </source>
</evidence>
<dbReference type="InterPro" id="IPR012337">
    <property type="entry name" value="RNaseH-like_sf"/>
</dbReference>
<sequence length="714" mass="83270">MSSDDDATEQISPFDRQTSLNNDEYNQRQDKYRSDAAYTHFYAHFSTQCETPTKPHYSHVPDKVDIQEFIEEKKRTALPLEKIIVEPGKFDRALIYTLYQGSLDWITRLGPKKIIEGPVFSVKDGCLYKRESSGPPLDALNVQKFIVKKVQQLKRLLSFEIMGSAAIMKKKTTCRRHNLNETIEKRANVLRHVTFFSLVFGHWSNHGMYNYLGVTLVTYNEKQEKLTSFLIRITDAYSPTAIDICNQLNDILEEYEGLKSLIVGLSTDNASNMVKVPEFLKENDELYPLFLGRIPRLLHSTNHVNECLFDEENEEYTNVTIIREFAKTKEMETTLQSLKSSKDLTPAIKESAKIIEFDTKILTDNLTMIDDLLHILEPFQYICELLSSDSCTVKGALPLLEFYHILFKEIVTTEFEKKVVSLHEGTILIKCLQQLEKYYKIYLSNDVCLMASYLNAYFHKNIFWTREIYPKRENEESNYRYRDMAKRYTCMLLPYLNISYDEPNNCSGEEEFVADRIIDEIIQIHTSPVCSPSSSPIKPKDSQEYFDINSIKSDVEELVFEELLYFERKLRTATEKPKEKMRAFEKFGHQIIDLDRKFWKIHRKSFPLLSLVNRILNNIPSSSIRVEKMFNEAGKIAYEGGELLSKTFFEQLCFLRSFSQKIELDEIDLEECTLNQAIEVTDLLYATSLNPKKRPFREEEDEEEVSDSGEYESE</sequence>
<dbReference type="OrthoDB" id="4071903at2759"/>
<accession>G0VBJ2</accession>
<dbReference type="InParanoid" id="G0VBJ2"/>
<name>G0VBJ2_NAUCA</name>
<feature type="compositionally biased region" description="Polar residues" evidence="1">
    <location>
        <begin position="9"/>
        <end position="24"/>
    </location>
</feature>
<dbReference type="EMBL" id="HE576753">
    <property type="protein sequence ID" value="CCC68318.1"/>
    <property type="molecule type" value="Genomic_DNA"/>
</dbReference>
<dbReference type="HOGENOM" id="CLU_362498_0_0_1"/>
<dbReference type="Proteomes" id="UP000001640">
    <property type="component" value="Chromosome 2"/>
</dbReference>
<feature type="compositionally biased region" description="Acidic residues" evidence="1">
    <location>
        <begin position="698"/>
        <end position="714"/>
    </location>
</feature>
<keyword evidence="3" id="KW-1185">Reference proteome</keyword>
<feature type="region of interest" description="Disordered" evidence="1">
    <location>
        <begin position="1"/>
        <end position="25"/>
    </location>
</feature>
<dbReference type="KEGG" id="ncs:NCAS_0B02340"/>
<dbReference type="GeneID" id="96901878"/>
<dbReference type="RefSeq" id="XP_003674692.1">
    <property type="nucleotide sequence ID" value="XM_003674644.1"/>
</dbReference>
<gene>
    <name evidence="2" type="primary">NCAS0B02340</name>
    <name evidence="2" type="ordered locus">NCAS_0B02340</name>
</gene>
<organism evidence="2 3">
    <name type="scientific">Naumovozyma castellii</name>
    <name type="common">Yeast</name>
    <name type="synonym">Saccharomyces castellii</name>
    <dbReference type="NCBI Taxonomy" id="27288"/>
    <lineage>
        <taxon>Eukaryota</taxon>
        <taxon>Fungi</taxon>
        <taxon>Dikarya</taxon>
        <taxon>Ascomycota</taxon>
        <taxon>Saccharomycotina</taxon>
        <taxon>Saccharomycetes</taxon>
        <taxon>Saccharomycetales</taxon>
        <taxon>Saccharomycetaceae</taxon>
        <taxon>Naumovozyma</taxon>
    </lineage>
</organism>
<evidence type="ECO:0000256" key="1">
    <source>
        <dbReference type="SAM" id="MobiDB-lite"/>
    </source>
</evidence>
<proteinExistence type="predicted"/>
<feature type="region of interest" description="Disordered" evidence="1">
    <location>
        <begin position="694"/>
        <end position="714"/>
    </location>
</feature>
<evidence type="ECO:0008006" key="4">
    <source>
        <dbReference type="Google" id="ProtNLM"/>
    </source>
</evidence>
<reference evidence="2 3" key="1">
    <citation type="journal article" date="2011" name="Proc. Natl. Acad. Sci. U.S.A.">
        <title>Evolutionary erosion of yeast sex chromosomes by mating-type switching accidents.</title>
        <authorList>
            <person name="Gordon J.L."/>
            <person name="Armisen D."/>
            <person name="Proux-Wera E."/>
            <person name="Oheigeartaigh S.S."/>
            <person name="Byrne K.P."/>
            <person name="Wolfe K.H."/>
        </authorList>
    </citation>
    <scope>NUCLEOTIDE SEQUENCE [LARGE SCALE GENOMIC DNA]</scope>
    <source>
        <strain evidence="3">ATCC 76901 / BCRC 22586 / CBS 4309 / NBRC 1992 / NRRL Y-12630</strain>
    </source>
</reference>
<evidence type="ECO:0000313" key="2">
    <source>
        <dbReference type="EMBL" id="CCC68318.1"/>
    </source>
</evidence>